<dbReference type="Proteomes" id="UP001501323">
    <property type="component" value="Unassembled WGS sequence"/>
</dbReference>
<dbReference type="NCBIfam" id="TIGR01414">
    <property type="entry name" value="autotrans_barl"/>
    <property type="match status" value="1"/>
</dbReference>
<organism evidence="6 7">
    <name type="scientific">Luteimonas vadosa</name>
    <dbReference type="NCBI Taxonomy" id="1165507"/>
    <lineage>
        <taxon>Bacteria</taxon>
        <taxon>Pseudomonadati</taxon>
        <taxon>Pseudomonadota</taxon>
        <taxon>Gammaproteobacteria</taxon>
        <taxon>Lysobacterales</taxon>
        <taxon>Lysobacteraceae</taxon>
        <taxon>Luteimonas</taxon>
    </lineage>
</organism>
<comment type="caution">
    <text evidence="6">The sequence shown here is derived from an EMBL/GenBank/DDBJ whole genome shotgun (WGS) entry which is preliminary data.</text>
</comment>
<feature type="signal peptide" evidence="4">
    <location>
        <begin position="1"/>
        <end position="29"/>
    </location>
</feature>
<evidence type="ECO:0000256" key="2">
    <source>
        <dbReference type="ARBA" id="ARBA00022729"/>
    </source>
</evidence>
<evidence type="ECO:0000256" key="1">
    <source>
        <dbReference type="ARBA" id="ARBA00008668"/>
    </source>
</evidence>
<name>A0ABP9DWC9_9GAMM</name>
<dbReference type="InterPro" id="IPR051058">
    <property type="entry name" value="GDSL_Est/Lipase"/>
</dbReference>
<gene>
    <name evidence="6" type="ORF">GCM10023332_10230</name>
</gene>
<sequence>MNVLIRRFPRLACSLMLVALTLAASPVLAQSAPQTYSRTIVFGDSLSDAGFYRPVLIQQAGPGAAFVGRFTTNPGQVWVEYLAQFYGTSADPAWGLTGTGIVNGTGTNYAAGGARVNLPPGFPPSPPTNAAPPLSAQINAYLAANGGRADPNALYVVWGGPNDLFFHLNGLTTQAQFFATAGQQSGLVTTLQNAGARYVVVPSMPDVGSTPFGLSQGPAGAAGITALVQAYNQALFGGLRQAGLRVIPLDVFNFLREVSASPSTYGLVNVTAPACGAVPSLQCAPNNLVAPGADRSYAFADGVHPTTAGHLLLADLAVSVLEAPRQVAALPYVAATTGRARADRVLSHLDEREPGSGMRWWVDGRLDSQRYSDNDYEGDGPALTVGVDWDLGGVIVGGYLGRGRQRIEWGRLGGDFRQTDTALGALVGWQGEHAWVAGQASVGRLETDVTREVALGPATRVHRGSTDGDSLGVGLATGWNWNHGGLRHGPLLSLLAQRIEIDGYEEDSSQSTALGYPDQRFDSRIASLGWQASVGGGSKVRPYLRLTADREFESPAAEAFARSRSMPGTEPYAVPGLVYDDSYYTLLLGTRASMFGLEADAGLNVTLGHEGGRNTSLFLSVGGNF</sequence>
<dbReference type="RefSeq" id="WP_345294402.1">
    <property type="nucleotide sequence ID" value="NZ_BAABJY010000001.1"/>
</dbReference>
<evidence type="ECO:0000256" key="4">
    <source>
        <dbReference type="SAM" id="SignalP"/>
    </source>
</evidence>
<dbReference type="Gene3D" id="3.40.50.1110">
    <property type="entry name" value="SGNH hydrolase"/>
    <property type="match status" value="1"/>
</dbReference>
<reference evidence="7" key="1">
    <citation type="journal article" date="2019" name="Int. J. Syst. Evol. Microbiol.">
        <title>The Global Catalogue of Microorganisms (GCM) 10K type strain sequencing project: providing services to taxonomists for standard genome sequencing and annotation.</title>
        <authorList>
            <consortium name="The Broad Institute Genomics Platform"/>
            <consortium name="The Broad Institute Genome Sequencing Center for Infectious Disease"/>
            <person name="Wu L."/>
            <person name="Ma J."/>
        </authorList>
    </citation>
    <scope>NUCLEOTIDE SEQUENCE [LARGE SCALE GENOMIC DNA]</scope>
    <source>
        <strain evidence="7">JCM 18392</strain>
    </source>
</reference>
<dbReference type="Gene3D" id="2.40.128.130">
    <property type="entry name" value="Autotransporter beta-domain"/>
    <property type="match status" value="1"/>
</dbReference>
<dbReference type="InterPro" id="IPR001087">
    <property type="entry name" value="GDSL"/>
</dbReference>
<protein>
    <submittedName>
        <fullName evidence="6">Autotransporter domain-containing protein</fullName>
    </submittedName>
</protein>
<dbReference type="CDD" id="cd01847">
    <property type="entry name" value="Triacylglycerol_lipase_like"/>
    <property type="match status" value="1"/>
</dbReference>
<dbReference type="InterPro" id="IPR017186">
    <property type="entry name" value="Lipase_autotranspt_EstA"/>
</dbReference>
<dbReference type="InterPro" id="IPR006315">
    <property type="entry name" value="OM_autotransptr_brl_dom"/>
</dbReference>
<dbReference type="Pfam" id="PF00657">
    <property type="entry name" value="Lipase_GDSL"/>
    <property type="match status" value="1"/>
</dbReference>
<dbReference type="InterPro" id="IPR036514">
    <property type="entry name" value="SGNH_hydro_sf"/>
</dbReference>
<dbReference type="PROSITE" id="PS51208">
    <property type="entry name" value="AUTOTRANSPORTER"/>
    <property type="match status" value="1"/>
</dbReference>
<feature type="domain" description="Autotransporter" evidence="5">
    <location>
        <begin position="353"/>
        <end position="625"/>
    </location>
</feature>
<evidence type="ECO:0000313" key="6">
    <source>
        <dbReference type="EMBL" id="GAA4860201.1"/>
    </source>
</evidence>
<proteinExistence type="inferred from homology"/>
<dbReference type="Pfam" id="PF03797">
    <property type="entry name" value="Autotransporter"/>
    <property type="match status" value="1"/>
</dbReference>
<keyword evidence="3" id="KW-0378">Hydrolase</keyword>
<dbReference type="PANTHER" id="PTHR45648:SF22">
    <property type="entry name" value="GDSL LIPASE_ACYLHYDROLASE FAMILY PROTEIN (AFU_ORTHOLOGUE AFUA_4G14700)"/>
    <property type="match status" value="1"/>
</dbReference>
<keyword evidence="7" id="KW-1185">Reference proteome</keyword>
<dbReference type="PANTHER" id="PTHR45648">
    <property type="entry name" value="GDSL LIPASE/ACYLHYDROLASE FAMILY PROTEIN (AFU_ORTHOLOGUE AFUA_4G14700)"/>
    <property type="match status" value="1"/>
</dbReference>
<dbReference type="EMBL" id="BAABJY010000001">
    <property type="protein sequence ID" value="GAA4860201.1"/>
    <property type="molecule type" value="Genomic_DNA"/>
</dbReference>
<keyword evidence="2 4" id="KW-0732">Signal</keyword>
<accession>A0ABP9DWC9</accession>
<feature type="chain" id="PRO_5047283521" evidence="4">
    <location>
        <begin position="30"/>
        <end position="625"/>
    </location>
</feature>
<dbReference type="SMART" id="SM00869">
    <property type="entry name" value="Autotransporter"/>
    <property type="match status" value="1"/>
</dbReference>
<dbReference type="SUPFAM" id="SSF103515">
    <property type="entry name" value="Autotransporter"/>
    <property type="match status" value="1"/>
</dbReference>
<dbReference type="InterPro" id="IPR036709">
    <property type="entry name" value="Autotransporte_beta_dom_sf"/>
</dbReference>
<evidence type="ECO:0000313" key="7">
    <source>
        <dbReference type="Proteomes" id="UP001501323"/>
    </source>
</evidence>
<evidence type="ECO:0000259" key="5">
    <source>
        <dbReference type="PROSITE" id="PS51208"/>
    </source>
</evidence>
<dbReference type="PIRSF" id="PIRSF037375">
    <property type="entry name" value="Autotrns_EstA"/>
    <property type="match status" value="1"/>
</dbReference>
<evidence type="ECO:0000256" key="3">
    <source>
        <dbReference type="ARBA" id="ARBA00022801"/>
    </source>
</evidence>
<comment type="similarity">
    <text evidence="1">Belongs to the 'GDSL' lipolytic enzyme family.</text>
</comment>
<dbReference type="SUPFAM" id="SSF52266">
    <property type="entry name" value="SGNH hydrolase"/>
    <property type="match status" value="1"/>
</dbReference>
<dbReference type="InterPro" id="IPR005546">
    <property type="entry name" value="Autotransporte_beta"/>
</dbReference>